<evidence type="ECO:0000313" key="1">
    <source>
        <dbReference type="EMBL" id="CAC5394219.1"/>
    </source>
</evidence>
<dbReference type="AlphaFoldDB" id="A0A6J8CG25"/>
<dbReference type="InterPro" id="IPR011990">
    <property type="entry name" value="TPR-like_helical_dom_sf"/>
</dbReference>
<dbReference type="SUPFAM" id="SSF48452">
    <property type="entry name" value="TPR-like"/>
    <property type="match status" value="1"/>
</dbReference>
<gene>
    <name evidence="1" type="ORF">MCOR_28989</name>
</gene>
<dbReference type="OrthoDB" id="6152269at2759"/>
<organism evidence="1 2">
    <name type="scientific">Mytilus coruscus</name>
    <name type="common">Sea mussel</name>
    <dbReference type="NCBI Taxonomy" id="42192"/>
    <lineage>
        <taxon>Eukaryota</taxon>
        <taxon>Metazoa</taxon>
        <taxon>Spiralia</taxon>
        <taxon>Lophotrochozoa</taxon>
        <taxon>Mollusca</taxon>
        <taxon>Bivalvia</taxon>
        <taxon>Autobranchia</taxon>
        <taxon>Pteriomorphia</taxon>
        <taxon>Mytilida</taxon>
        <taxon>Mytiloidea</taxon>
        <taxon>Mytilidae</taxon>
        <taxon>Mytilinae</taxon>
        <taxon>Mytilus</taxon>
    </lineage>
</organism>
<evidence type="ECO:0000313" key="2">
    <source>
        <dbReference type="Proteomes" id="UP000507470"/>
    </source>
</evidence>
<protein>
    <submittedName>
        <fullName evidence="1">Uncharacterized protein</fullName>
    </submittedName>
</protein>
<keyword evidence="2" id="KW-1185">Reference proteome</keyword>
<dbReference type="EMBL" id="CACVKT020005265">
    <property type="protein sequence ID" value="CAC5394219.1"/>
    <property type="molecule type" value="Genomic_DNA"/>
</dbReference>
<reference evidence="1 2" key="1">
    <citation type="submission" date="2020-06" db="EMBL/GenBank/DDBJ databases">
        <authorList>
            <person name="Li R."/>
            <person name="Bekaert M."/>
        </authorList>
    </citation>
    <scope>NUCLEOTIDE SEQUENCE [LARGE SCALE GENOMIC DNA]</scope>
    <source>
        <strain evidence="2">wild</strain>
    </source>
</reference>
<name>A0A6J8CG25_MYTCO</name>
<sequence length="308" mass="35878">MLNTVRDNLSYDNDMATITSGSRGEGIEMQGSDLDIMRPIRYIETADGVLPTCNFKKGIHRLFSSKSSKIRYLYSYYLSKFCYKSKHFVQFNDKSGNKNMYRQSNACVSTLLRGMGHDAVSGWLMLASFFYRTNQYDKALNIIEHSLLKCSPEKLFQYKHLSHVQSEFLSLHLFKKMNIVKLWKFLILDYVIFAKNSEIIATELQIDVKKTEYLIPPVQFAHFLRFLCHYNLHNTTQLLESTRNLQRAIQEDYFLALYIERAVCYNMLGISFQMAGDTDSARLAFINSIVNDPDEYCNTAFHRLSLIR</sequence>
<dbReference type="Proteomes" id="UP000507470">
    <property type="component" value="Unassembled WGS sequence"/>
</dbReference>
<accession>A0A6J8CG25</accession>
<proteinExistence type="predicted"/>